<evidence type="ECO:0000259" key="8">
    <source>
        <dbReference type="PROSITE" id="PS51379"/>
    </source>
</evidence>
<dbReference type="HOGENOM" id="CLU_033147_0_0_7"/>
<feature type="transmembrane region" description="Helical" evidence="7">
    <location>
        <begin position="12"/>
        <end position="30"/>
    </location>
</feature>
<evidence type="ECO:0000313" key="9">
    <source>
        <dbReference type="EMBL" id="EHJ48074.1"/>
    </source>
</evidence>
<keyword evidence="6 7" id="KW-0472">Membrane</keyword>
<dbReference type="InterPro" id="IPR017900">
    <property type="entry name" value="4Fe4S_Fe_S_CS"/>
</dbReference>
<dbReference type="GO" id="GO:0046872">
    <property type="term" value="F:metal ion binding"/>
    <property type="evidence" value="ECO:0007669"/>
    <property type="project" value="UniProtKB-KW"/>
</dbReference>
<evidence type="ECO:0000256" key="4">
    <source>
        <dbReference type="ARBA" id="ARBA00023004"/>
    </source>
</evidence>
<accession>G7Q860</accession>
<comment type="subcellular location">
    <subcellularLocation>
        <location evidence="1">Cell membrane</location>
    </subcellularLocation>
</comment>
<keyword evidence="10" id="KW-1185">Reference proteome</keyword>
<dbReference type="SUPFAM" id="SSF54862">
    <property type="entry name" value="4Fe-4S ferredoxins"/>
    <property type="match status" value="1"/>
</dbReference>
<evidence type="ECO:0000256" key="7">
    <source>
        <dbReference type="SAM" id="Phobius"/>
    </source>
</evidence>
<evidence type="ECO:0000256" key="3">
    <source>
        <dbReference type="ARBA" id="ARBA00022723"/>
    </source>
</evidence>
<dbReference type="eggNOG" id="COG0348">
    <property type="taxonomic scope" value="Bacteria"/>
</dbReference>
<keyword evidence="2" id="KW-1003">Cell membrane</keyword>
<feature type="domain" description="4Fe-4S ferredoxin-type" evidence="8">
    <location>
        <begin position="219"/>
        <end position="249"/>
    </location>
</feature>
<dbReference type="GO" id="GO:0051536">
    <property type="term" value="F:iron-sulfur cluster binding"/>
    <property type="evidence" value="ECO:0007669"/>
    <property type="project" value="UniProtKB-KW"/>
</dbReference>
<evidence type="ECO:0000256" key="6">
    <source>
        <dbReference type="ARBA" id="ARBA00023136"/>
    </source>
</evidence>
<evidence type="ECO:0000313" key="10">
    <source>
        <dbReference type="Proteomes" id="UP000004662"/>
    </source>
</evidence>
<dbReference type="AlphaFoldDB" id="G7Q860"/>
<dbReference type="PROSITE" id="PS51379">
    <property type="entry name" value="4FE4S_FER_2"/>
    <property type="match status" value="1"/>
</dbReference>
<sequence>MSYRLSRKTLSRLPQTFFFLATLWIGWRFFLYCRFAAGLGPETARPAGVEGFLPISALLGLRHALSTFAWDPVHPAGLAIFLAALAMGLLFRKAFCGHVCPVGFVATRLGRLGQRWRVARSVPPRLDAVLGLPKYLLLAFFLFTVFGGMDAAALEGFLKSSYNITADARMLLFFTSPGLVAVLVLAGLAGLGLVFRGSFCRWLCPYGALLGLVARLGPTSLSRDPAGCSGCGRCRQACPVDLPLTTGPRPMACTGCASCVIACPKAESAVRFRFAGRAAPWWLTAAGACLVFAAAYGAALAAGLWNTRLPAAMLARLYAATLGG</sequence>
<keyword evidence="3" id="KW-0479">Metal-binding</keyword>
<dbReference type="Pfam" id="PF12801">
    <property type="entry name" value="Fer4_5"/>
    <property type="match status" value="2"/>
</dbReference>
<dbReference type="PANTHER" id="PTHR30224:SF4">
    <property type="entry name" value="ELECTRON TRANSPORT PROTEIN YCCM-RELATED"/>
    <property type="match status" value="1"/>
</dbReference>
<feature type="transmembrane region" description="Helical" evidence="7">
    <location>
        <begin position="170"/>
        <end position="195"/>
    </location>
</feature>
<dbReference type="EMBL" id="CM001368">
    <property type="protein sequence ID" value="EHJ48074.1"/>
    <property type="molecule type" value="Genomic_DNA"/>
</dbReference>
<protein>
    <submittedName>
        <fullName evidence="9">Iron-sulfur binding protein</fullName>
    </submittedName>
</protein>
<dbReference type="InterPro" id="IPR017896">
    <property type="entry name" value="4Fe4S_Fe-S-bd"/>
</dbReference>
<gene>
    <name evidence="9" type="ORF">DFW101_2068</name>
</gene>
<feature type="transmembrane region" description="Helical" evidence="7">
    <location>
        <begin position="281"/>
        <end position="305"/>
    </location>
</feature>
<evidence type="ECO:0000256" key="2">
    <source>
        <dbReference type="ARBA" id="ARBA00022475"/>
    </source>
</evidence>
<dbReference type="Gene3D" id="3.30.70.20">
    <property type="match status" value="1"/>
</dbReference>
<dbReference type="InterPro" id="IPR052378">
    <property type="entry name" value="NosR_regulator"/>
</dbReference>
<evidence type="ECO:0000256" key="1">
    <source>
        <dbReference type="ARBA" id="ARBA00004236"/>
    </source>
</evidence>
<reference evidence="10" key="1">
    <citation type="journal article" date="2015" name="Genome Announc.">
        <title>High-Quality Draft Genome Sequence of Desulfovibrio carbinoliphilus FW-101-2B, an Organic Acid-Oxidizing Sulfate-Reducing Bacterium Isolated from Uranium(VI)-Contaminated Groundwater.</title>
        <authorList>
            <person name="Ramsay B.D."/>
            <person name="Hwang C."/>
            <person name="Woo H.L."/>
            <person name="Carroll S.L."/>
            <person name="Lucas S."/>
            <person name="Han J."/>
            <person name="Lapidus A.L."/>
            <person name="Cheng J.F."/>
            <person name="Goodwin L.A."/>
            <person name="Pitluck S."/>
            <person name="Peters L."/>
            <person name="Chertkov O."/>
            <person name="Held B."/>
            <person name="Detter J.C."/>
            <person name="Han C.S."/>
            <person name="Tapia R."/>
            <person name="Land M.L."/>
            <person name="Hauser L.J."/>
            <person name="Kyrpides N.C."/>
            <person name="Ivanova N.N."/>
            <person name="Mikhailova N."/>
            <person name="Pagani I."/>
            <person name="Woyke T."/>
            <person name="Arkin A.P."/>
            <person name="Dehal P."/>
            <person name="Chivian D."/>
            <person name="Criddle C.S."/>
            <person name="Wu W."/>
            <person name="Chakraborty R."/>
            <person name="Hazen T.C."/>
            <person name="Fields M.W."/>
        </authorList>
    </citation>
    <scope>NUCLEOTIDE SEQUENCE [LARGE SCALE GENOMIC DNA]</scope>
    <source>
        <strain evidence="10">FW-101-2B</strain>
    </source>
</reference>
<feature type="transmembrane region" description="Helical" evidence="7">
    <location>
        <begin position="135"/>
        <end position="158"/>
    </location>
</feature>
<keyword evidence="4" id="KW-0408">Iron</keyword>
<dbReference type="Proteomes" id="UP000004662">
    <property type="component" value="Chromosome"/>
</dbReference>
<name>G7Q860_9BACT</name>
<dbReference type="STRING" id="694327.DFW101_2068"/>
<dbReference type="RefSeq" id="WP_009181457.1">
    <property type="nucleotide sequence ID" value="NZ_CM001368.1"/>
</dbReference>
<proteinExistence type="predicted"/>
<dbReference type="OrthoDB" id="9784262at2"/>
<feature type="transmembrane region" description="Helical" evidence="7">
    <location>
        <begin position="73"/>
        <end position="91"/>
    </location>
</feature>
<dbReference type="GO" id="GO:0005886">
    <property type="term" value="C:plasma membrane"/>
    <property type="evidence" value="ECO:0007669"/>
    <property type="project" value="UniProtKB-SubCell"/>
</dbReference>
<keyword evidence="7" id="KW-1133">Transmembrane helix</keyword>
<keyword evidence="5" id="KW-0411">Iron-sulfur</keyword>
<dbReference type="PROSITE" id="PS00198">
    <property type="entry name" value="4FE4S_FER_1"/>
    <property type="match status" value="2"/>
</dbReference>
<organism evidence="9 10">
    <name type="scientific">Solidesulfovibrio carbinoliphilus subsp. oakridgensis</name>
    <dbReference type="NCBI Taxonomy" id="694327"/>
    <lineage>
        <taxon>Bacteria</taxon>
        <taxon>Pseudomonadati</taxon>
        <taxon>Thermodesulfobacteriota</taxon>
        <taxon>Desulfovibrionia</taxon>
        <taxon>Desulfovibrionales</taxon>
        <taxon>Desulfovibrionaceae</taxon>
        <taxon>Solidesulfovibrio</taxon>
    </lineage>
</organism>
<dbReference type="PANTHER" id="PTHR30224">
    <property type="entry name" value="ELECTRON TRANSPORT PROTEIN"/>
    <property type="match status" value="1"/>
</dbReference>
<evidence type="ECO:0000256" key="5">
    <source>
        <dbReference type="ARBA" id="ARBA00023014"/>
    </source>
</evidence>
<keyword evidence="7" id="KW-0812">Transmembrane</keyword>